<sequence>MSQLSISNNAPRQANINLEAFKKPSVDSQGSESGVAETGVVAKSTFRQIFDRIWNGIRSIGTGISINDVEKKLTQISKATNYGELNALTNELNSMYESEQQHFYLKVVEDPISGVSFMQCHARLDNGDELAISNPVAFKPVNAHQSGRKYETLKEDFCNN</sequence>
<accession>A0A3L8Q0Y4</accession>
<name>A0A3L8Q0Y4_9GAMM</name>
<gene>
    <name evidence="1" type="ORF">D5018_02125</name>
</gene>
<evidence type="ECO:0000313" key="2">
    <source>
        <dbReference type="Proteomes" id="UP000281474"/>
    </source>
</evidence>
<dbReference type="AlphaFoldDB" id="A0A3L8Q0Y4"/>
<protein>
    <submittedName>
        <fullName evidence="1">Uncharacterized protein</fullName>
    </submittedName>
</protein>
<dbReference type="Proteomes" id="UP000281474">
    <property type="component" value="Unassembled WGS sequence"/>
</dbReference>
<evidence type="ECO:0000313" key="1">
    <source>
        <dbReference type="EMBL" id="RLV61296.1"/>
    </source>
</evidence>
<reference evidence="1 2" key="1">
    <citation type="submission" date="2018-09" db="EMBL/GenBank/DDBJ databases">
        <title>Phylogeny of the Shewanellaceae, and recommendation for two new genera, Pseudoshewanella and Parashewanella.</title>
        <authorList>
            <person name="Wang G."/>
        </authorList>
    </citation>
    <scope>NUCLEOTIDE SEQUENCE [LARGE SCALE GENOMIC DNA]</scope>
    <source>
        <strain evidence="1 2">C51</strain>
    </source>
</reference>
<organism evidence="1 2">
    <name type="scientific">Parashewanella curva</name>
    <dbReference type="NCBI Taxonomy" id="2338552"/>
    <lineage>
        <taxon>Bacteria</taxon>
        <taxon>Pseudomonadati</taxon>
        <taxon>Pseudomonadota</taxon>
        <taxon>Gammaproteobacteria</taxon>
        <taxon>Alteromonadales</taxon>
        <taxon>Shewanellaceae</taxon>
        <taxon>Parashewanella</taxon>
    </lineage>
</organism>
<dbReference type="EMBL" id="QZEI01000004">
    <property type="protein sequence ID" value="RLV61296.1"/>
    <property type="molecule type" value="Genomic_DNA"/>
</dbReference>
<comment type="caution">
    <text evidence="1">The sequence shown here is derived from an EMBL/GenBank/DDBJ whole genome shotgun (WGS) entry which is preliminary data.</text>
</comment>
<proteinExistence type="predicted"/>
<keyword evidence="2" id="KW-1185">Reference proteome</keyword>
<dbReference type="RefSeq" id="WP_121837333.1">
    <property type="nucleotide sequence ID" value="NZ_ML014755.1"/>
</dbReference>